<accession>A0A3D8GV35</accession>
<protein>
    <submittedName>
        <fullName evidence="2">3-methyladenine DNA glycosylase</fullName>
    </submittedName>
</protein>
<dbReference type="Proteomes" id="UP000257144">
    <property type="component" value="Unassembled WGS sequence"/>
</dbReference>
<name>A0A3D8GV35_9BACI</name>
<sequence>MDKKKEQNNSLEQEQKKQAGKEIEPQRDPVKPQEENPKE</sequence>
<dbReference type="EMBL" id="QNQT01000001">
    <property type="protein sequence ID" value="RDU38343.1"/>
    <property type="molecule type" value="Genomic_DNA"/>
</dbReference>
<proteinExistence type="predicted"/>
<comment type="caution">
    <text evidence="2">The sequence shown here is derived from an EMBL/GenBank/DDBJ whole genome shotgun (WGS) entry which is preliminary data.</text>
</comment>
<gene>
    <name evidence="2" type="ORF">DRW41_01895</name>
</gene>
<organism evidence="2 3">
    <name type="scientific">Neobacillus piezotolerans</name>
    <dbReference type="NCBI Taxonomy" id="2259171"/>
    <lineage>
        <taxon>Bacteria</taxon>
        <taxon>Bacillati</taxon>
        <taxon>Bacillota</taxon>
        <taxon>Bacilli</taxon>
        <taxon>Bacillales</taxon>
        <taxon>Bacillaceae</taxon>
        <taxon>Neobacillus</taxon>
    </lineage>
</organism>
<dbReference type="OrthoDB" id="2942718at2"/>
<keyword evidence="3" id="KW-1185">Reference proteome</keyword>
<evidence type="ECO:0000256" key="1">
    <source>
        <dbReference type="SAM" id="MobiDB-lite"/>
    </source>
</evidence>
<feature type="region of interest" description="Disordered" evidence="1">
    <location>
        <begin position="1"/>
        <end position="39"/>
    </location>
</feature>
<dbReference type="AlphaFoldDB" id="A0A3D8GV35"/>
<reference evidence="2 3" key="1">
    <citation type="submission" date="2018-07" db="EMBL/GenBank/DDBJ databases">
        <title>Bacillus sp. YLB-04 draft genome sequence.</title>
        <authorList>
            <person name="Yu L."/>
            <person name="Tang X."/>
        </authorList>
    </citation>
    <scope>NUCLEOTIDE SEQUENCE [LARGE SCALE GENOMIC DNA]</scope>
    <source>
        <strain evidence="2 3">YLB-04</strain>
    </source>
</reference>
<evidence type="ECO:0000313" key="2">
    <source>
        <dbReference type="EMBL" id="RDU38343.1"/>
    </source>
</evidence>
<dbReference type="RefSeq" id="WP_115450265.1">
    <property type="nucleotide sequence ID" value="NZ_QNQT01000001.1"/>
</dbReference>
<evidence type="ECO:0000313" key="3">
    <source>
        <dbReference type="Proteomes" id="UP000257144"/>
    </source>
</evidence>